<sequence length="147" mass="16391">MLKDLTNEKLVCLNIEARDWKEAIYKSAEPLLLAGKIKKSYIEAIINTIEETGPYIVITKNVALPHARAEYGAIESAIGIATLKKPVCFGSEENDPVKYIFCLSAHDNTSHLMALADLTALLERKDFYKMLDQAQSASEIISYINNL</sequence>
<comment type="subcellular location">
    <subcellularLocation>
        <location evidence="1">Cytoplasm</location>
    </subcellularLocation>
</comment>
<evidence type="ECO:0000256" key="6">
    <source>
        <dbReference type="ARBA" id="ARBA00022683"/>
    </source>
</evidence>
<evidence type="ECO:0000313" key="13">
    <source>
        <dbReference type="Proteomes" id="UP000295188"/>
    </source>
</evidence>
<dbReference type="EMBL" id="SMAA01000001">
    <property type="protein sequence ID" value="TCS81961.1"/>
    <property type="molecule type" value="Genomic_DNA"/>
</dbReference>
<protein>
    <recommendedName>
        <fullName evidence="9">Ascorbate-specific PTS system EIIA component</fullName>
    </recommendedName>
    <alternativeName>
        <fullName evidence="10">Ascorbate-specific phosphotransferase enzyme IIA component</fullName>
    </alternativeName>
</protein>
<comment type="caution">
    <text evidence="12">The sequence shown here is derived from an EMBL/GenBank/DDBJ whole genome shotgun (WGS) entry which is preliminary data.</text>
</comment>
<evidence type="ECO:0000256" key="2">
    <source>
        <dbReference type="ARBA" id="ARBA00022448"/>
    </source>
</evidence>
<keyword evidence="2" id="KW-0813">Transport</keyword>
<evidence type="ECO:0000256" key="5">
    <source>
        <dbReference type="ARBA" id="ARBA00022679"/>
    </source>
</evidence>
<proteinExistence type="predicted"/>
<accession>A0A4R3KH16</accession>
<keyword evidence="6" id="KW-0598">Phosphotransferase system</keyword>
<dbReference type="RefSeq" id="WP_132546935.1">
    <property type="nucleotide sequence ID" value="NZ_SMAA01000001.1"/>
</dbReference>
<dbReference type="Proteomes" id="UP000295188">
    <property type="component" value="Unassembled WGS sequence"/>
</dbReference>
<keyword evidence="7" id="KW-0418">Kinase</keyword>
<dbReference type="OrthoDB" id="369398at2"/>
<evidence type="ECO:0000256" key="10">
    <source>
        <dbReference type="ARBA" id="ARBA00042072"/>
    </source>
</evidence>
<keyword evidence="3" id="KW-0963">Cytoplasm</keyword>
<keyword evidence="5" id="KW-0808">Transferase</keyword>
<dbReference type="InterPro" id="IPR016152">
    <property type="entry name" value="PTrfase/Anion_transptr"/>
</dbReference>
<dbReference type="GO" id="GO:0005737">
    <property type="term" value="C:cytoplasm"/>
    <property type="evidence" value="ECO:0007669"/>
    <property type="project" value="UniProtKB-SubCell"/>
</dbReference>
<dbReference type="InterPro" id="IPR002178">
    <property type="entry name" value="PTS_EIIA_type-2_dom"/>
</dbReference>
<evidence type="ECO:0000256" key="3">
    <source>
        <dbReference type="ARBA" id="ARBA00022490"/>
    </source>
</evidence>
<evidence type="ECO:0000256" key="9">
    <source>
        <dbReference type="ARBA" id="ARBA00041175"/>
    </source>
</evidence>
<dbReference type="GO" id="GO:0016301">
    <property type="term" value="F:kinase activity"/>
    <property type="evidence" value="ECO:0007669"/>
    <property type="project" value="UniProtKB-KW"/>
</dbReference>
<evidence type="ECO:0000256" key="4">
    <source>
        <dbReference type="ARBA" id="ARBA00022553"/>
    </source>
</evidence>
<feature type="domain" description="PTS EIIA type-2" evidence="11">
    <location>
        <begin position="4"/>
        <end position="147"/>
    </location>
</feature>
<dbReference type="CDD" id="cd00211">
    <property type="entry name" value="PTS_IIA_fru"/>
    <property type="match status" value="1"/>
</dbReference>
<evidence type="ECO:0000259" key="11">
    <source>
        <dbReference type="PROSITE" id="PS51094"/>
    </source>
</evidence>
<keyword evidence="13" id="KW-1185">Reference proteome</keyword>
<comment type="function">
    <text evidence="8">The phosphoenolpyruvate-dependent sugar phosphotransferase system (sugar PTS), a major carbohydrate active transport system, catalyzes the phosphorylation of incoming sugar substrates concomitantly with their translocation across the cell membrane. The enzyme II UlaABC PTS system is involved in ascorbate transport.</text>
</comment>
<dbReference type="Gene3D" id="3.40.930.10">
    <property type="entry name" value="Mannitol-specific EII, Chain A"/>
    <property type="match status" value="1"/>
</dbReference>
<reference evidence="12 13" key="1">
    <citation type="submission" date="2019-03" db="EMBL/GenBank/DDBJ databases">
        <title>Genomic Encyclopedia of Type Strains, Phase IV (KMG-IV): sequencing the most valuable type-strain genomes for metagenomic binning, comparative biology and taxonomic classification.</title>
        <authorList>
            <person name="Goeker M."/>
        </authorList>
    </citation>
    <scope>NUCLEOTIDE SEQUENCE [LARGE SCALE GENOMIC DNA]</scope>
    <source>
        <strain evidence="12 13">DSM 20467</strain>
    </source>
</reference>
<evidence type="ECO:0000256" key="1">
    <source>
        <dbReference type="ARBA" id="ARBA00004496"/>
    </source>
</evidence>
<dbReference type="PANTHER" id="PTHR36203">
    <property type="entry name" value="ASCORBATE-SPECIFIC PTS SYSTEM EIIA COMPONENT"/>
    <property type="match status" value="1"/>
</dbReference>
<evidence type="ECO:0000256" key="7">
    <source>
        <dbReference type="ARBA" id="ARBA00022777"/>
    </source>
</evidence>
<evidence type="ECO:0000256" key="8">
    <source>
        <dbReference type="ARBA" id="ARBA00037387"/>
    </source>
</evidence>
<dbReference type="PANTHER" id="PTHR36203:SF1">
    <property type="entry name" value="ASCORBATE-SPECIFIC PTS SYSTEM EIIA COMPONENT"/>
    <property type="match status" value="1"/>
</dbReference>
<name>A0A4R3KH16_9FIRM</name>
<dbReference type="Pfam" id="PF00359">
    <property type="entry name" value="PTS_EIIA_2"/>
    <property type="match status" value="1"/>
</dbReference>
<dbReference type="GO" id="GO:0009401">
    <property type="term" value="P:phosphoenolpyruvate-dependent sugar phosphotransferase system"/>
    <property type="evidence" value="ECO:0007669"/>
    <property type="project" value="UniProtKB-KW"/>
</dbReference>
<keyword evidence="4" id="KW-0597">Phosphoprotein</keyword>
<dbReference type="PROSITE" id="PS51094">
    <property type="entry name" value="PTS_EIIA_TYPE_2"/>
    <property type="match status" value="1"/>
</dbReference>
<dbReference type="InterPro" id="IPR051351">
    <property type="entry name" value="Ascorbate-PTS_EIIA_comp"/>
</dbReference>
<gene>
    <name evidence="12" type="ORF">EDC37_101132</name>
</gene>
<organism evidence="12 13">
    <name type="scientific">Pectinatus cerevisiiphilus</name>
    <dbReference type="NCBI Taxonomy" id="86956"/>
    <lineage>
        <taxon>Bacteria</taxon>
        <taxon>Bacillati</taxon>
        <taxon>Bacillota</taxon>
        <taxon>Negativicutes</taxon>
        <taxon>Selenomonadales</taxon>
        <taxon>Selenomonadaceae</taxon>
        <taxon>Pectinatus</taxon>
    </lineage>
</organism>
<dbReference type="AlphaFoldDB" id="A0A4R3KH16"/>
<dbReference type="SUPFAM" id="SSF55804">
    <property type="entry name" value="Phoshotransferase/anion transport protein"/>
    <property type="match status" value="1"/>
</dbReference>
<evidence type="ECO:0000313" key="12">
    <source>
        <dbReference type="EMBL" id="TCS81961.1"/>
    </source>
</evidence>